<evidence type="ECO:0000313" key="8">
    <source>
        <dbReference type="Proteomes" id="UP001153636"/>
    </source>
</evidence>
<name>A0A9P0CLS6_9CUCU</name>
<protein>
    <recommendedName>
        <fullName evidence="2">Regulatory protein zeste</fullName>
    </recommendedName>
</protein>
<dbReference type="EMBL" id="OV651829">
    <property type="protein sequence ID" value="CAH1104489.1"/>
    <property type="molecule type" value="Genomic_DNA"/>
</dbReference>
<dbReference type="Pfam" id="PF13873">
    <property type="entry name" value="Myb_DNA-bind_5"/>
    <property type="match status" value="1"/>
</dbReference>
<dbReference type="AlphaFoldDB" id="A0A9P0CLS6"/>
<dbReference type="InterPro" id="IPR028002">
    <property type="entry name" value="Myb_DNA-bind_5"/>
</dbReference>
<proteinExistence type="predicted"/>
<evidence type="ECO:0000259" key="6">
    <source>
        <dbReference type="Pfam" id="PF13873"/>
    </source>
</evidence>
<evidence type="ECO:0000256" key="1">
    <source>
        <dbReference type="ARBA" id="ARBA00011764"/>
    </source>
</evidence>
<dbReference type="Proteomes" id="UP001153636">
    <property type="component" value="Chromosome 17"/>
</dbReference>
<evidence type="ECO:0000256" key="3">
    <source>
        <dbReference type="ARBA" id="ARBA00023015"/>
    </source>
</evidence>
<accession>A0A9P0CLS6</accession>
<reference evidence="7" key="1">
    <citation type="submission" date="2022-01" db="EMBL/GenBank/DDBJ databases">
        <authorList>
            <person name="King R."/>
        </authorList>
    </citation>
    <scope>NUCLEOTIDE SEQUENCE</scope>
</reference>
<gene>
    <name evidence="7" type="ORF">PSYICH_LOCUS5563</name>
</gene>
<sequence length="104" mass="12542">MEGESSKRFRNFTDVEKNMLFDLIIEHRDVIEKKKKTKCKREKWLEIINNYINNCQTGSRTAKQLQALYDTKKKKGKIFTTTRLELVCFNYINICTYVFIEEYI</sequence>
<keyword evidence="4" id="KW-0804">Transcription</keyword>
<comment type="function">
    <text evidence="5">Involved in transvection phenomena (= synapsis-dependent gene expression), where the synaptic pairing of chromosomes carrying genes with which zeste interacts influences the expression of these genes. Zeste binds to DNA and stimulates transcription from a nearby promoter.</text>
</comment>
<evidence type="ECO:0000313" key="7">
    <source>
        <dbReference type="EMBL" id="CAH1104489.1"/>
    </source>
</evidence>
<feature type="domain" description="Myb/SANT-like DNA-binding" evidence="6">
    <location>
        <begin position="8"/>
        <end position="77"/>
    </location>
</feature>
<dbReference type="OrthoDB" id="3066195at2759"/>
<organism evidence="7 8">
    <name type="scientific">Psylliodes chrysocephalus</name>
    <dbReference type="NCBI Taxonomy" id="3402493"/>
    <lineage>
        <taxon>Eukaryota</taxon>
        <taxon>Metazoa</taxon>
        <taxon>Ecdysozoa</taxon>
        <taxon>Arthropoda</taxon>
        <taxon>Hexapoda</taxon>
        <taxon>Insecta</taxon>
        <taxon>Pterygota</taxon>
        <taxon>Neoptera</taxon>
        <taxon>Endopterygota</taxon>
        <taxon>Coleoptera</taxon>
        <taxon>Polyphaga</taxon>
        <taxon>Cucujiformia</taxon>
        <taxon>Chrysomeloidea</taxon>
        <taxon>Chrysomelidae</taxon>
        <taxon>Galerucinae</taxon>
        <taxon>Alticini</taxon>
        <taxon>Psylliodes</taxon>
    </lineage>
</organism>
<evidence type="ECO:0000256" key="5">
    <source>
        <dbReference type="ARBA" id="ARBA00025466"/>
    </source>
</evidence>
<evidence type="ECO:0000256" key="2">
    <source>
        <dbReference type="ARBA" id="ARBA00016807"/>
    </source>
</evidence>
<keyword evidence="3" id="KW-0805">Transcription regulation</keyword>
<keyword evidence="8" id="KW-1185">Reference proteome</keyword>
<evidence type="ECO:0000256" key="4">
    <source>
        <dbReference type="ARBA" id="ARBA00023163"/>
    </source>
</evidence>
<comment type="subunit">
    <text evidence="1">Self-associates forming complexes of several hundred monomers.</text>
</comment>